<gene>
    <name evidence="2" type="ORF">COS38_01775</name>
</gene>
<keyword evidence="1" id="KW-0812">Transmembrane</keyword>
<protein>
    <recommendedName>
        <fullName evidence="4">YbbR-like domain-containing protein</fullName>
    </recommendedName>
</protein>
<evidence type="ECO:0008006" key="4">
    <source>
        <dbReference type="Google" id="ProtNLM"/>
    </source>
</evidence>
<feature type="transmembrane region" description="Helical" evidence="1">
    <location>
        <begin position="12"/>
        <end position="30"/>
    </location>
</feature>
<comment type="caution">
    <text evidence="2">The sequence shown here is derived from an EMBL/GenBank/DDBJ whole genome shotgun (WGS) entry which is preliminary data.</text>
</comment>
<name>A0A2M7CID7_9BACT</name>
<evidence type="ECO:0000313" key="3">
    <source>
        <dbReference type="Proteomes" id="UP000229966"/>
    </source>
</evidence>
<dbReference type="EMBL" id="PEUM01000051">
    <property type="protein sequence ID" value="PIV25406.1"/>
    <property type="molecule type" value="Genomic_DNA"/>
</dbReference>
<reference evidence="3" key="1">
    <citation type="submission" date="2017-09" db="EMBL/GenBank/DDBJ databases">
        <title>Depth-based differentiation of microbial function through sediment-hosted aquifers and enrichment of novel symbionts in the deep terrestrial subsurface.</title>
        <authorList>
            <person name="Probst A.J."/>
            <person name="Ladd B."/>
            <person name="Jarett J.K."/>
            <person name="Geller-Mcgrath D.E."/>
            <person name="Sieber C.M.K."/>
            <person name="Emerson J.B."/>
            <person name="Anantharaman K."/>
            <person name="Thomas B.C."/>
            <person name="Malmstrom R."/>
            <person name="Stieglmeier M."/>
            <person name="Klingl A."/>
            <person name="Woyke T."/>
            <person name="Ryan C.M."/>
            <person name="Banfield J.F."/>
        </authorList>
    </citation>
    <scope>NUCLEOTIDE SEQUENCE [LARGE SCALE GENOMIC DNA]</scope>
</reference>
<proteinExistence type="predicted"/>
<dbReference type="InterPro" id="IPR012505">
    <property type="entry name" value="YbbR"/>
</dbReference>
<dbReference type="Gene3D" id="2.170.120.30">
    <property type="match status" value="2"/>
</dbReference>
<dbReference type="AlphaFoldDB" id="A0A2M7CID7"/>
<accession>A0A2M7CID7</accession>
<dbReference type="InterPro" id="IPR053154">
    <property type="entry name" value="c-di-AMP_regulator"/>
</dbReference>
<evidence type="ECO:0000256" key="1">
    <source>
        <dbReference type="SAM" id="Phobius"/>
    </source>
</evidence>
<sequence length="403" mass="43227">MLKVLSNLPIKIIVILLAIGFWVFIALQTGKIGNFPADIPIEIKNLNPDLAVALSEQNVVARISATPAVWQGLTIDNFKAYIDATAKTEGVYQLNVQVSIANQSVELIAISPPSVLVNIEKNVSQSVSVEMVYDGAPKENYSVADFNLTPKTIVAKASPSTFKKIAKHAIVVNLSDASANFSKIYSIKAFDSANNIVPNVVYEPKEISADITIGKSSNIKTVGIKPIFTDEIASGYSVQAVTVAPSTIAISGPATEIASISYIETSPISLKNQNADFNIDINIKMPSGVLVVDSIKQVEVAVKIGLLSNEKIISTNKFMVENLNGKYQLESTLPSAILIKITGASELLAQVNNNDINVNLNLSLVNTSQKYDVAIKPNDIKLPEGITLITYSPSVVSVNVTEK</sequence>
<dbReference type="Pfam" id="PF07949">
    <property type="entry name" value="YbbR"/>
    <property type="match status" value="2"/>
</dbReference>
<dbReference type="PANTHER" id="PTHR37804:SF1">
    <property type="entry name" value="CDAA REGULATORY PROTEIN CDAR"/>
    <property type="match status" value="1"/>
</dbReference>
<dbReference type="Gene3D" id="2.170.120.40">
    <property type="entry name" value="YbbR-like domain"/>
    <property type="match status" value="2"/>
</dbReference>
<organism evidence="2 3">
    <name type="scientific">Candidatus Berkelbacteria bacterium CG03_land_8_20_14_0_80_40_36</name>
    <dbReference type="NCBI Taxonomy" id="1974509"/>
    <lineage>
        <taxon>Bacteria</taxon>
        <taxon>Candidatus Berkelbacteria</taxon>
    </lineage>
</organism>
<keyword evidence="1" id="KW-0472">Membrane</keyword>
<dbReference type="Proteomes" id="UP000229966">
    <property type="component" value="Unassembled WGS sequence"/>
</dbReference>
<evidence type="ECO:0000313" key="2">
    <source>
        <dbReference type="EMBL" id="PIV25406.1"/>
    </source>
</evidence>
<dbReference type="PANTHER" id="PTHR37804">
    <property type="entry name" value="CDAA REGULATORY PROTEIN CDAR"/>
    <property type="match status" value="1"/>
</dbReference>
<keyword evidence="1" id="KW-1133">Transmembrane helix</keyword>